<evidence type="ECO:0000313" key="1">
    <source>
        <dbReference type="EMBL" id="AEZ50506.1"/>
    </source>
</evidence>
<proteinExistence type="predicted"/>
<dbReference type="Proteomes" id="UP000006298">
    <property type="component" value="Segment"/>
</dbReference>
<dbReference type="RefSeq" id="YP_007005910.1">
    <property type="nucleotide sequence ID" value="NC_019515.1"/>
</dbReference>
<accession>J9PUL5</accession>
<sequence length="144" mass="16465">MAKIGEQKFTHVICKEHTFDDGSGKATFFTEIFSEQSVLHAVVQMTKDIKVLHIQRIYEDGHVIDVEPKFVDGKFVLVEGHGLGHKVRLPAGIIMRIGDVYDDHPLEAIKTLLRDEKMQSWLRDDLKNPMKLSIAITTKYFEAE</sequence>
<dbReference type="GeneID" id="14011578"/>
<gene>
    <name evidence="1" type="ORF">BCD7_0059</name>
</gene>
<keyword evidence="2" id="KW-1185">Reference proteome</keyword>
<dbReference type="EMBL" id="JN712910">
    <property type="protein sequence ID" value="AEZ50506.1"/>
    <property type="molecule type" value="Genomic_DNA"/>
</dbReference>
<dbReference type="KEGG" id="vg:14011578"/>
<protein>
    <submittedName>
        <fullName evidence="1">Uncharacterized protein</fullName>
    </submittedName>
</protein>
<reference evidence="1 2" key="1">
    <citation type="submission" date="2011-09" db="EMBL/GenBank/DDBJ databases">
        <title>Complete Genome Sequence of Bacillus cereus Bacteriophage BCD7.</title>
        <authorList>
            <person name="Lee J.-H."/>
            <person name="Shin H."/>
            <person name="Son B."/>
            <person name="Ryu S."/>
        </authorList>
    </citation>
    <scope>NUCLEOTIDE SEQUENCE [LARGE SCALE GENOMIC DNA]</scope>
</reference>
<evidence type="ECO:0000313" key="2">
    <source>
        <dbReference type="Proteomes" id="UP000006298"/>
    </source>
</evidence>
<organism evidence="1 2">
    <name type="scientific">Bacillus phage BCD7</name>
    <dbReference type="NCBI Taxonomy" id="1136534"/>
    <lineage>
        <taxon>Viruses</taxon>
        <taxon>Duplodnaviria</taxon>
        <taxon>Heunggongvirae</taxon>
        <taxon>Uroviricota</taxon>
        <taxon>Caudoviricetes</taxon>
        <taxon>Becedseptimavirus</taxon>
        <taxon>Becedseptimavirus BCD7</taxon>
    </lineage>
</organism>
<name>J9PUL5_9CAUD</name>